<dbReference type="Gene3D" id="3.40.50.300">
    <property type="entry name" value="P-loop containing nucleotide triphosphate hydrolases"/>
    <property type="match status" value="1"/>
</dbReference>
<sequence>MAHSTDTIEYARKLYIHAHKPSEISERLNVSERTIFNWIDKFNWKELLAYDTPSIEVSRRINTLTNRENKTKDEIQELRALCQIYGSMEQDLAKAKKIMAEAKAIADGRPEAVEGAITRGNRRSNSKKKATAKNDISSIDVGLFDEWAHENLFEYQKLWRAVAHDPDLCRNRFILKSRQIGATYYFAWEAFEDAVKNGENQVFLSASKDQARIFKGYIQAFARNTFDIELKGQDSIELTKDGKSWATLYFLSTNSSTAQGYHGHLYVDEVFWIHGYAKLQKLASGMAAHKKWRRTYFSTPSSLQHPAYEHWSGAKFNKNRSRKVDIDLSDKLLKKGALGGDKIWRHLVTVEDAEKAGCTLFDIDELKAEYSKADYENLFGCKFVDDNESVFPFSTLQKCMVDAYSKWTDVDFDSNKPSSTRPVAIGYDPSRIRDNAALVVLEIPRTLAQKWRVIETHQFKGITSEYQAARIAEIYKRFNVKWCGIDTTGIGHDTFQCCLDLDLDFVVPIYYSVSEKTDLVTRAKRLIDGGRFEYDMGNKELSQSLMMIHQITTPNGSITYGAARSGETGHADLAWAAFHAMQAEKQFFESKKADDTANDKETHMAMSQ</sequence>
<dbReference type="InterPro" id="IPR035421">
    <property type="entry name" value="Terminase_6C"/>
</dbReference>
<comment type="caution">
    <text evidence="4">The sequence shown here is derived from an EMBL/GenBank/DDBJ whole genome shotgun (WGS) entry which is preliminary data.</text>
</comment>
<dbReference type="RefSeq" id="WP_168824540.1">
    <property type="nucleotide sequence ID" value="NZ_CP073013.1"/>
</dbReference>
<evidence type="ECO:0000259" key="2">
    <source>
        <dbReference type="Pfam" id="PF06056"/>
    </source>
</evidence>
<proteinExistence type="predicted"/>
<evidence type="ECO:0000259" key="3">
    <source>
        <dbReference type="Pfam" id="PF17289"/>
    </source>
</evidence>
<dbReference type="Pfam" id="PF17289">
    <property type="entry name" value="Terminase_6C"/>
    <property type="match status" value="1"/>
</dbReference>
<dbReference type="Pfam" id="PF03237">
    <property type="entry name" value="Terminase_6N"/>
    <property type="match status" value="1"/>
</dbReference>
<organism evidence="4 5">
    <name type="scientific">Marinomonas profundi</name>
    <dbReference type="NCBI Taxonomy" id="2726122"/>
    <lineage>
        <taxon>Bacteria</taxon>
        <taxon>Pseudomonadati</taxon>
        <taxon>Pseudomonadota</taxon>
        <taxon>Gammaproteobacteria</taxon>
        <taxon>Oceanospirillales</taxon>
        <taxon>Oceanospirillaceae</taxon>
        <taxon>Marinomonas</taxon>
    </lineage>
</organism>
<dbReference type="InterPro" id="IPR010332">
    <property type="entry name" value="ATPase_terminase-su_N"/>
</dbReference>
<evidence type="ECO:0000313" key="5">
    <source>
        <dbReference type="Proteomes" id="UP000586067"/>
    </source>
</evidence>
<name>A0A847R670_9GAMM</name>
<dbReference type="Proteomes" id="UP000586067">
    <property type="component" value="Unassembled WGS sequence"/>
</dbReference>
<reference evidence="4 5" key="1">
    <citation type="submission" date="2020-04" db="EMBL/GenBank/DDBJ databases">
        <title>Marinomonas sp. M1K-6 isolated from the deep seawater of the Mariana Trench.</title>
        <authorList>
            <person name="Li Y."/>
        </authorList>
    </citation>
    <scope>NUCLEOTIDE SEQUENCE [LARGE SCALE GENOMIC DNA]</scope>
    <source>
        <strain evidence="4 5">M1K-6</strain>
    </source>
</reference>
<feature type="domain" description="Terminase ATPase subunit N-terminal" evidence="2">
    <location>
        <begin position="7"/>
        <end position="48"/>
    </location>
</feature>
<accession>A0A847R670</accession>
<dbReference type="EMBL" id="JABAEK010000006">
    <property type="protein sequence ID" value="NLQ17566.1"/>
    <property type="molecule type" value="Genomic_DNA"/>
</dbReference>
<dbReference type="InterPro" id="IPR027417">
    <property type="entry name" value="P-loop_NTPase"/>
</dbReference>
<protein>
    <submittedName>
        <fullName evidence="4">Terminase</fullName>
    </submittedName>
</protein>
<dbReference type="Pfam" id="PF06056">
    <property type="entry name" value="Terminase_5"/>
    <property type="match status" value="1"/>
</dbReference>
<gene>
    <name evidence="4" type="ORF">HGG82_07980</name>
</gene>
<evidence type="ECO:0000313" key="4">
    <source>
        <dbReference type="EMBL" id="NLQ17566.1"/>
    </source>
</evidence>
<feature type="domain" description="Terminase large subunit gp17-like C-terminal" evidence="3">
    <location>
        <begin position="425"/>
        <end position="583"/>
    </location>
</feature>
<keyword evidence="5" id="KW-1185">Reference proteome</keyword>
<keyword evidence="1" id="KW-1188">Viral release from host cell</keyword>
<evidence type="ECO:0000256" key="1">
    <source>
        <dbReference type="ARBA" id="ARBA00022612"/>
    </source>
</evidence>
<dbReference type="AlphaFoldDB" id="A0A847R670"/>
<dbReference type="Gene3D" id="3.30.420.240">
    <property type="match status" value="1"/>
</dbReference>